<proteinExistence type="predicted"/>
<dbReference type="OrthoDB" id="117888at2"/>
<organism evidence="2 3">
    <name type="scientific">Amphritea balenae</name>
    <dbReference type="NCBI Taxonomy" id="452629"/>
    <lineage>
        <taxon>Bacteria</taxon>
        <taxon>Pseudomonadati</taxon>
        <taxon>Pseudomonadota</taxon>
        <taxon>Gammaproteobacteria</taxon>
        <taxon>Oceanospirillales</taxon>
        <taxon>Oceanospirillaceae</taxon>
        <taxon>Amphritea</taxon>
    </lineage>
</organism>
<gene>
    <name evidence="2" type="ORF">EHS89_14350</name>
</gene>
<dbReference type="Pfam" id="PF09722">
    <property type="entry name" value="Xre_MbcA_ParS_C"/>
    <property type="match status" value="1"/>
</dbReference>
<feature type="domain" description="Antitoxin Xre/MbcA/ParS-like toxin-binding" evidence="1">
    <location>
        <begin position="61"/>
        <end position="106"/>
    </location>
</feature>
<protein>
    <submittedName>
        <fullName evidence="2">DUF2384 domain-containing protein</fullName>
    </submittedName>
</protein>
<name>A0A3P1SMS3_9GAMM</name>
<evidence type="ECO:0000259" key="1">
    <source>
        <dbReference type="Pfam" id="PF09722"/>
    </source>
</evidence>
<accession>A0A3P1SMS3</accession>
<evidence type="ECO:0000313" key="2">
    <source>
        <dbReference type="EMBL" id="RRC98269.1"/>
    </source>
</evidence>
<dbReference type="AlphaFoldDB" id="A0A3P1SMS3"/>
<dbReference type="EMBL" id="RQXV01000008">
    <property type="protein sequence ID" value="RRC98269.1"/>
    <property type="molecule type" value="Genomic_DNA"/>
</dbReference>
<comment type="caution">
    <text evidence="2">The sequence shown here is derived from an EMBL/GenBank/DDBJ whole genome shotgun (WGS) entry which is preliminary data.</text>
</comment>
<reference evidence="2 3" key="1">
    <citation type="submission" date="2018-11" db="EMBL/GenBank/DDBJ databases">
        <title>The draft genome sequence of Amphritea balenae JAMM 1525T.</title>
        <authorList>
            <person name="Fang Z."/>
            <person name="Zhang Y."/>
            <person name="Han X."/>
        </authorList>
    </citation>
    <scope>NUCLEOTIDE SEQUENCE [LARGE SCALE GENOMIC DNA]</scope>
    <source>
        <strain evidence="2 3">JAMM 1525</strain>
    </source>
</reference>
<dbReference type="RefSeq" id="WP_124926849.1">
    <property type="nucleotide sequence ID" value="NZ_BMOH01000007.1"/>
</dbReference>
<evidence type="ECO:0000313" key="3">
    <source>
        <dbReference type="Proteomes" id="UP000267535"/>
    </source>
</evidence>
<sequence>MRELTLAEEKRLLRVSRNIAKELGIDDLIFERLVWTDGSGPALNKAAIQQLKSLIKIYESLHTLFSDRTQANGWLHKPNGRFDNKTALDVIYSDPGTQLKVVADYLVYQCT</sequence>
<dbReference type="Proteomes" id="UP000267535">
    <property type="component" value="Unassembled WGS sequence"/>
</dbReference>
<keyword evidence="3" id="KW-1185">Reference proteome</keyword>
<dbReference type="InterPro" id="IPR024467">
    <property type="entry name" value="Xre/MbcA/ParS-like_toxin-bd"/>
</dbReference>